<organism evidence="1 2">
    <name type="scientific">Austropuccinia psidii MF-1</name>
    <dbReference type="NCBI Taxonomy" id="1389203"/>
    <lineage>
        <taxon>Eukaryota</taxon>
        <taxon>Fungi</taxon>
        <taxon>Dikarya</taxon>
        <taxon>Basidiomycota</taxon>
        <taxon>Pucciniomycotina</taxon>
        <taxon>Pucciniomycetes</taxon>
        <taxon>Pucciniales</taxon>
        <taxon>Sphaerophragmiaceae</taxon>
        <taxon>Austropuccinia</taxon>
    </lineage>
</organism>
<proteinExistence type="predicted"/>
<comment type="caution">
    <text evidence="1">The sequence shown here is derived from an EMBL/GenBank/DDBJ whole genome shotgun (WGS) entry which is preliminary data.</text>
</comment>
<evidence type="ECO:0000313" key="2">
    <source>
        <dbReference type="Proteomes" id="UP000765509"/>
    </source>
</evidence>
<gene>
    <name evidence="1" type="ORF">O181_031208</name>
</gene>
<keyword evidence="2" id="KW-1185">Reference proteome</keyword>
<protein>
    <submittedName>
        <fullName evidence="1">Uncharacterized protein</fullName>
    </submittedName>
</protein>
<dbReference type="OrthoDB" id="413361at2759"/>
<dbReference type="AlphaFoldDB" id="A0A9Q3CX03"/>
<name>A0A9Q3CX03_9BASI</name>
<reference evidence="1" key="1">
    <citation type="submission" date="2021-03" db="EMBL/GenBank/DDBJ databases">
        <title>Draft genome sequence of rust myrtle Austropuccinia psidii MF-1, a brazilian biotype.</title>
        <authorList>
            <person name="Quecine M.C."/>
            <person name="Pachon D.M.R."/>
            <person name="Bonatelli M.L."/>
            <person name="Correr F.H."/>
            <person name="Franceschini L.M."/>
            <person name="Leite T.F."/>
            <person name="Margarido G.R.A."/>
            <person name="Almeida C.A."/>
            <person name="Ferrarezi J.A."/>
            <person name="Labate C.A."/>
        </authorList>
    </citation>
    <scope>NUCLEOTIDE SEQUENCE</scope>
    <source>
        <strain evidence="1">MF-1</strain>
    </source>
</reference>
<accession>A0A9Q3CX03</accession>
<evidence type="ECO:0000313" key="1">
    <source>
        <dbReference type="EMBL" id="MBW0491493.1"/>
    </source>
</evidence>
<dbReference type="Proteomes" id="UP000765509">
    <property type="component" value="Unassembled WGS sequence"/>
</dbReference>
<dbReference type="EMBL" id="AVOT02011110">
    <property type="protein sequence ID" value="MBW0491493.1"/>
    <property type="molecule type" value="Genomic_DNA"/>
</dbReference>
<sequence length="95" mass="10615">MQITATDVNNALVSSLAIRTLANKYKSLIAILTYGNQYPTVEDNIVNVAKDQSLFQERIETKDQVALSEDVLFVYETLDNSSNIKSTMTVLSRNI</sequence>